<evidence type="ECO:0000256" key="4">
    <source>
        <dbReference type="ARBA" id="ARBA00047761"/>
    </source>
</evidence>
<dbReference type="PROSITE" id="PS00383">
    <property type="entry name" value="TYR_PHOSPHATASE_1"/>
    <property type="match status" value="1"/>
</dbReference>
<dbReference type="InterPro" id="IPR000387">
    <property type="entry name" value="Tyr_Pase_dom"/>
</dbReference>
<dbReference type="PANTHER" id="PTHR45948:SF2">
    <property type="entry name" value="DUAL SPECIFICITY PROTEIN PHOSPHATASE"/>
    <property type="match status" value="1"/>
</dbReference>
<protein>
    <recommendedName>
        <fullName evidence="10">Protein-tyrosine-phosphatase</fullName>
    </recommendedName>
</protein>
<evidence type="ECO:0008006" key="10">
    <source>
        <dbReference type="Google" id="ProtNLM"/>
    </source>
</evidence>
<dbReference type="GO" id="GO:0005829">
    <property type="term" value="C:cytosol"/>
    <property type="evidence" value="ECO:0007669"/>
    <property type="project" value="TreeGrafter"/>
</dbReference>
<dbReference type="Proteomes" id="UP000521872">
    <property type="component" value="Unassembled WGS sequence"/>
</dbReference>
<dbReference type="GO" id="GO:0007165">
    <property type="term" value="P:signal transduction"/>
    <property type="evidence" value="ECO:0007669"/>
    <property type="project" value="TreeGrafter"/>
</dbReference>
<dbReference type="GO" id="GO:0004725">
    <property type="term" value="F:protein tyrosine phosphatase activity"/>
    <property type="evidence" value="ECO:0007669"/>
    <property type="project" value="TreeGrafter"/>
</dbReference>
<gene>
    <name evidence="8" type="ORF">D9613_006906</name>
</gene>
<dbReference type="SUPFAM" id="SSF52799">
    <property type="entry name" value="(Phosphotyrosine protein) phosphatases II"/>
    <property type="match status" value="1"/>
</dbReference>
<dbReference type="Gene3D" id="3.90.190.10">
    <property type="entry name" value="Protein tyrosine phosphatase superfamily"/>
    <property type="match status" value="1"/>
</dbReference>
<reference evidence="8 9" key="1">
    <citation type="submission" date="2019-12" db="EMBL/GenBank/DDBJ databases">
        <authorList>
            <person name="Floudas D."/>
            <person name="Bentzer J."/>
            <person name="Ahren D."/>
            <person name="Johansson T."/>
            <person name="Persson P."/>
            <person name="Tunlid A."/>
        </authorList>
    </citation>
    <scope>NUCLEOTIDE SEQUENCE [LARGE SCALE GENOMIC DNA]</scope>
    <source>
        <strain evidence="8 9">CBS 102.39</strain>
    </source>
</reference>
<comment type="catalytic activity">
    <reaction evidence="5">
        <text>O-phospho-L-threonyl-[protein] + H2O = L-threonyl-[protein] + phosphate</text>
        <dbReference type="Rhea" id="RHEA:47004"/>
        <dbReference type="Rhea" id="RHEA-COMP:11060"/>
        <dbReference type="Rhea" id="RHEA-COMP:11605"/>
        <dbReference type="ChEBI" id="CHEBI:15377"/>
        <dbReference type="ChEBI" id="CHEBI:30013"/>
        <dbReference type="ChEBI" id="CHEBI:43474"/>
        <dbReference type="ChEBI" id="CHEBI:61977"/>
        <dbReference type="EC" id="3.1.3.16"/>
    </reaction>
</comment>
<name>A0A8H4VIR6_9AGAR</name>
<evidence type="ECO:0000259" key="7">
    <source>
        <dbReference type="PROSITE" id="PS50056"/>
    </source>
</evidence>
<keyword evidence="9" id="KW-1185">Reference proteome</keyword>
<dbReference type="GO" id="GO:0004722">
    <property type="term" value="F:protein serine/threonine phosphatase activity"/>
    <property type="evidence" value="ECO:0007669"/>
    <property type="project" value="UniProtKB-EC"/>
</dbReference>
<evidence type="ECO:0000256" key="5">
    <source>
        <dbReference type="ARBA" id="ARBA00048336"/>
    </source>
</evidence>
<dbReference type="PROSITE" id="PS50056">
    <property type="entry name" value="TYR_PHOSPHATASE_2"/>
    <property type="match status" value="1"/>
</dbReference>
<dbReference type="InterPro" id="IPR029021">
    <property type="entry name" value="Prot-tyrosine_phosphatase-like"/>
</dbReference>
<dbReference type="InterPro" id="IPR020422">
    <property type="entry name" value="TYR_PHOSPHATASE_DUAL_dom"/>
</dbReference>
<evidence type="ECO:0000256" key="2">
    <source>
        <dbReference type="ARBA" id="ARBA00022801"/>
    </source>
</evidence>
<organism evidence="8 9">
    <name type="scientific">Agrocybe pediades</name>
    <dbReference type="NCBI Taxonomy" id="84607"/>
    <lineage>
        <taxon>Eukaryota</taxon>
        <taxon>Fungi</taxon>
        <taxon>Dikarya</taxon>
        <taxon>Basidiomycota</taxon>
        <taxon>Agaricomycotina</taxon>
        <taxon>Agaricomycetes</taxon>
        <taxon>Agaricomycetidae</taxon>
        <taxon>Agaricales</taxon>
        <taxon>Agaricineae</taxon>
        <taxon>Strophariaceae</taxon>
        <taxon>Agrocybe</taxon>
    </lineage>
</organism>
<comment type="catalytic activity">
    <reaction evidence="4">
        <text>O-phospho-L-seryl-[protein] + H2O = L-seryl-[protein] + phosphate</text>
        <dbReference type="Rhea" id="RHEA:20629"/>
        <dbReference type="Rhea" id="RHEA-COMP:9863"/>
        <dbReference type="Rhea" id="RHEA-COMP:11604"/>
        <dbReference type="ChEBI" id="CHEBI:15377"/>
        <dbReference type="ChEBI" id="CHEBI:29999"/>
        <dbReference type="ChEBI" id="CHEBI:43474"/>
        <dbReference type="ChEBI" id="CHEBI:83421"/>
        <dbReference type="EC" id="3.1.3.16"/>
    </reaction>
</comment>
<evidence type="ECO:0000259" key="6">
    <source>
        <dbReference type="PROSITE" id="PS50054"/>
    </source>
</evidence>
<evidence type="ECO:0000313" key="9">
    <source>
        <dbReference type="Proteomes" id="UP000521872"/>
    </source>
</evidence>
<evidence type="ECO:0000313" key="8">
    <source>
        <dbReference type="EMBL" id="KAF4611187.1"/>
    </source>
</evidence>
<comment type="caution">
    <text evidence="8">The sequence shown here is derived from an EMBL/GenBank/DDBJ whole genome shotgun (WGS) entry which is preliminary data.</text>
</comment>
<feature type="domain" description="Tyrosine specific protein phosphatases" evidence="7">
    <location>
        <begin position="97"/>
        <end position="153"/>
    </location>
</feature>
<accession>A0A8H4VIR6</accession>
<dbReference type="SMART" id="SM00195">
    <property type="entry name" value="DSPc"/>
    <property type="match status" value="1"/>
</dbReference>
<dbReference type="CDD" id="cd14498">
    <property type="entry name" value="DSP"/>
    <property type="match status" value="1"/>
</dbReference>
<proteinExistence type="inferred from homology"/>
<dbReference type="PROSITE" id="PS50054">
    <property type="entry name" value="TYR_PHOSPHATASE_DUAL"/>
    <property type="match status" value="1"/>
</dbReference>
<sequence length="214" mass="23932">MLSFPAQNWEKALRATKASLERKQGSGRAATRVIPRLYISDYWTSTNAEKMNELGITHIISLLDFKPLKVLESIPLDRRLQITIRDAPDSNILQHLDNTTAFIKQALEENSENQVLVHCMQGISRSATVVCAYLIATTDMTAAASIEYLQSVRGIVCPNNGFRHQLKEYEARYRKDISLAAGPSTFLGFFKLGALSRKKKEAETLVGTEKDAKT</sequence>
<dbReference type="InterPro" id="IPR016130">
    <property type="entry name" value="Tyr_Pase_AS"/>
</dbReference>
<dbReference type="InterPro" id="IPR000340">
    <property type="entry name" value="Dual-sp_phosphatase_cat-dom"/>
</dbReference>
<comment type="similarity">
    <text evidence="1">Belongs to the protein-tyrosine phosphatase family. Non-receptor class dual specificity subfamily.</text>
</comment>
<keyword evidence="3" id="KW-0904">Protein phosphatase</keyword>
<keyword evidence="2" id="KW-0378">Hydrolase</keyword>
<evidence type="ECO:0000256" key="1">
    <source>
        <dbReference type="ARBA" id="ARBA00008601"/>
    </source>
</evidence>
<evidence type="ECO:0000256" key="3">
    <source>
        <dbReference type="ARBA" id="ARBA00022912"/>
    </source>
</evidence>
<dbReference type="PANTHER" id="PTHR45948">
    <property type="entry name" value="DUAL SPECIFICITY PROTEIN PHOSPHATASE DDB_G0269404-RELATED"/>
    <property type="match status" value="1"/>
</dbReference>
<dbReference type="EMBL" id="JAACJL010000058">
    <property type="protein sequence ID" value="KAF4611187.1"/>
    <property type="molecule type" value="Genomic_DNA"/>
</dbReference>
<dbReference type="Pfam" id="PF00782">
    <property type="entry name" value="DSPc"/>
    <property type="match status" value="1"/>
</dbReference>
<dbReference type="AlphaFoldDB" id="A0A8H4VIR6"/>
<feature type="domain" description="Tyrosine-protein phosphatase" evidence="6">
    <location>
        <begin position="29"/>
        <end position="175"/>
    </location>
</feature>